<gene>
    <name evidence="2" type="ORF">M752DRAFT_313588</name>
</gene>
<reference evidence="2 3" key="1">
    <citation type="submission" date="2018-07" db="EMBL/GenBank/DDBJ databases">
        <title>Section-level genome sequencing of Aspergillus section Nigri to investigate inter- and intra-species variation.</title>
        <authorList>
            <consortium name="DOE Joint Genome Institute"/>
            <person name="Vesth T.C."/>
            <person name="Nybo J.L."/>
            <person name="Theobald S."/>
            <person name="Frisvad J.C."/>
            <person name="Larsen T.O."/>
            <person name="Nielsen K.F."/>
            <person name="Hoof J.B."/>
            <person name="Brandl J."/>
            <person name="Salamov A."/>
            <person name="Riley R."/>
            <person name="Gladden J.M."/>
            <person name="Phatale P."/>
            <person name="Nielsen M.T."/>
            <person name="Lyhne E.K."/>
            <person name="Kogle M.E."/>
            <person name="Strasser K."/>
            <person name="McDonnell E."/>
            <person name="Barry K."/>
            <person name="Clum A."/>
            <person name="Chen C."/>
            <person name="Nolan M."/>
            <person name="Sandor L."/>
            <person name="Kuo A."/>
            <person name="Lipzen A."/>
            <person name="Hainaut M."/>
            <person name="Drula E."/>
            <person name="Tsang A."/>
            <person name="Magnuson J.K."/>
            <person name="Henrissat B."/>
            <person name="Wiebenga A."/>
            <person name="Simmons B.A."/>
            <person name="Makela M.R."/>
            <person name="De vries R.P."/>
            <person name="Grigoriev I.V."/>
            <person name="Mortensen U.H."/>
            <person name="Baker S.E."/>
            <person name="Andersen M.R."/>
        </authorList>
    </citation>
    <scope>NUCLEOTIDE SEQUENCE [LARGE SCALE GENOMIC DNA]</scope>
    <source>
        <strain evidence="2 3">ATCC 13157</strain>
    </source>
</reference>
<organism evidence="2 3">
    <name type="scientific">Aspergillus phoenicis ATCC 13157</name>
    <dbReference type="NCBI Taxonomy" id="1353007"/>
    <lineage>
        <taxon>Eukaryota</taxon>
        <taxon>Fungi</taxon>
        <taxon>Dikarya</taxon>
        <taxon>Ascomycota</taxon>
        <taxon>Pezizomycotina</taxon>
        <taxon>Eurotiomycetes</taxon>
        <taxon>Eurotiomycetidae</taxon>
        <taxon>Eurotiales</taxon>
        <taxon>Aspergillaceae</taxon>
        <taxon>Aspergillus</taxon>
    </lineage>
</organism>
<evidence type="ECO:0000256" key="1">
    <source>
        <dbReference type="SAM" id="MobiDB-lite"/>
    </source>
</evidence>
<evidence type="ECO:0000313" key="2">
    <source>
        <dbReference type="EMBL" id="RDK43714.1"/>
    </source>
</evidence>
<feature type="region of interest" description="Disordered" evidence="1">
    <location>
        <begin position="676"/>
        <end position="743"/>
    </location>
</feature>
<dbReference type="AlphaFoldDB" id="A0A370PP66"/>
<dbReference type="EMBL" id="KZ851850">
    <property type="protein sequence ID" value="RDK43714.1"/>
    <property type="molecule type" value="Genomic_DNA"/>
</dbReference>
<dbReference type="Proteomes" id="UP000254937">
    <property type="component" value="Unassembled WGS sequence"/>
</dbReference>
<proteinExistence type="predicted"/>
<sequence length="862" mass="99672">MLKRLTFNDHSDLVTVTTLGYVMDQIKSFTEERPPEDAFGTPQSNRALAGPYRLFGNLFLSEPPLKLRDKLDELRPYLLELENREKSTEIDYKAISEKLCTFQLAETQLWKDPLPNRCAEHIVRPSGSWHARIAHHLHNPSYTTLHAKNGEVADATNGCTALIMNHHYDPELHFMFDHFHRREDFCPFAKYPDHIRAFHEKHTNWIRSTLQAKVEIIYGAAVRKWAMKQLILTSLSLWGEYEGVWLHFEWEPVMAGKKIARLIIFALHPQKFLSYQLRSQREAKEQDLRISVAHQLACLPFTADYHATRLWTSKAGFIQNAYFNEWCLAEKQNSRLGIIDLPRQKNVSAPGAACPLVTDTSGVMSLKRLDEVLLEVLDSRKRLGTRELRQEYKLPNMASNMLEPFPCAVMREWFQAQQHSFFSGLCIRTRDDLVFAYNKHCVGGDERQPSNLNTMELIQALMNMQQARIRNRVYRVYRPTARSSRYYSTFESMPCVCDNCRSPQPPDLLPRFSIQHSGIYICRECKCDSEACYETTRYAVPADKTPYMVFDFLTNTTVAASKLIRNDEECEGYFNTIELWCLYCRERTMIGNTSIRNQALDRSPQWTKGTRPKYIPRSFTCHNCSRNDQHFVPINEDISFISLRDLAVFAINFSYMDDQTLIAHLDARPSSTFTARSYSRRSHENLGHSNTPRNLDNGPPSKRRRNMKGIDASQAQLQNITPGEPSENNDNDLTNQNGCKPTIEDHTKPAVIELKCSKCGQRCGSNYRPRWHRDTGEYIALSRPQCPQGCTNQKIWLVPASGLEYMTANMLEARERSDERHRRRYGLTLHLGNPMSEIALKTTSWRVKRLGQQKLQNELSLS</sequence>
<feature type="compositionally biased region" description="Polar residues" evidence="1">
    <location>
        <begin position="713"/>
        <end position="739"/>
    </location>
</feature>
<name>A0A370PP66_ASPPH</name>
<protein>
    <submittedName>
        <fullName evidence="2">Uncharacterized protein</fullName>
    </submittedName>
</protein>
<evidence type="ECO:0000313" key="3">
    <source>
        <dbReference type="Proteomes" id="UP000254937"/>
    </source>
</evidence>
<keyword evidence="3" id="KW-1185">Reference proteome</keyword>
<accession>A0A370PP66</accession>